<dbReference type="CDD" id="cd02947">
    <property type="entry name" value="TRX_family"/>
    <property type="match status" value="1"/>
</dbReference>
<proteinExistence type="predicted"/>
<dbReference type="InterPro" id="IPR013766">
    <property type="entry name" value="Thioredoxin_domain"/>
</dbReference>
<evidence type="ECO:0000313" key="3">
    <source>
        <dbReference type="Proteomes" id="UP000533269"/>
    </source>
</evidence>
<reference evidence="2 3" key="2">
    <citation type="submission" date="2020-08" db="EMBL/GenBank/DDBJ databases">
        <authorList>
            <person name="Partida-Martinez L."/>
            <person name="Huntemann M."/>
            <person name="Clum A."/>
            <person name="Wang J."/>
            <person name="Palaniappan K."/>
            <person name="Ritter S."/>
            <person name="Chen I.-M."/>
            <person name="Stamatis D."/>
            <person name="Reddy T."/>
            <person name="O'Malley R."/>
            <person name="Daum C."/>
            <person name="Shapiro N."/>
            <person name="Ivanova N."/>
            <person name="Kyrpides N."/>
            <person name="Woyke T."/>
        </authorList>
    </citation>
    <scope>NUCLEOTIDE SEQUENCE [LARGE SCALE GENOMIC DNA]</scope>
    <source>
        <strain evidence="2 3">AS2.23</strain>
    </source>
</reference>
<accession>A0A7W4TNQ2</accession>
<organism evidence="2 3">
    <name type="scientific">Kineococcus radiotolerans</name>
    <dbReference type="NCBI Taxonomy" id="131568"/>
    <lineage>
        <taxon>Bacteria</taxon>
        <taxon>Bacillati</taxon>
        <taxon>Actinomycetota</taxon>
        <taxon>Actinomycetes</taxon>
        <taxon>Kineosporiales</taxon>
        <taxon>Kineosporiaceae</taxon>
        <taxon>Kineococcus</taxon>
    </lineage>
</organism>
<comment type="caution">
    <text evidence="2">The sequence shown here is derived from an EMBL/GenBank/DDBJ whole genome shotgun (WGS) entry which is preliminary data.</text>
</comment>
<dbReference type="Proteomes" id="UP000533269">
    <property type="component" value="Unassembled WGS sequence"/>
</dbReference>
<keyword evidence="2" id="KW-0413">Isomerase</keyword>
<dbReference type="Gene3D" id="3.40.30.10">
    <property type="entry name" value="Glutaredoxin"/>
    <property type="match status" value="1"/>
</dbReference>
<name>A0A7W4TNQ2_KINRA</name>
<dbReference type="RefSeq" id="WP_012086923.1">
    <property type="nucleotide sequence ID" value="NZ_JACHVY010000002.1"/>
</dbReference>
<dbReference type="SUPFAM" id="SSF52833">
    <property type="entry name" value="Thioredoxin-like"/>
    <property type="match status" value="1"/>
</dbReference>
<dbReference type="GO" id="GO:0016853">
    <property type="term" value="F:isomerase activity"/>
    <property type="evidence" value="ECO:0007669"/>
    <property type="project" value="UniProtKB-KW"/>
</dbReference>
<dbReference type="SMR" id="A0A7W4TNQ2"/>
<dbReference type="InterPro" id="IPR036249">
    <property type="entry name" value="Thioredoxin-like_sf"/>
</dbReference>
<reference evidence="2 3" key="1">
    <citation type="submission" date="2020-08" db="EMBL/GenBank/DDBJ databases">
        <title>The Agave Microbiome: Exploring the role of microbial communities in plant adaptations to desert environments.</title>
        <authorList>
            <person name="Partida-Martinez L.P."/>
        </authorList>
    </citation>
    <scope>NUCLEOTIDE SEQUENCE [LARGE SCALE GENOMIC DNA]</scope>
    <source>
        <strain evidence="2 3">AS2.23</strain>
    </source>
</reference>
<gene>
    <name evidence="2" type="ORF">FHR75_002476</name>
</gene>
<dbReference type="Pfam" id="PF00085">
    <property type="entry name" value="Thioredoxin"/>
    <property type="match status" value="1"/>
</dbReference>
<dbReference type="OMA" id="CHTTRRT"/>
<evidence type="ECO:0000259" key="1">
    <source>
        <dbReference type="Pfam" id="PF00085"/>
    </source>
</evidence>
<evidence type="ECO:0000313" key="2">
    <source>
        <dbReference type="EMBL" id="MBB2901661.1"/>
    </source>
</evidence>
<sequence>MIVELFSSAFCGPCRAARAVLGEASRLVPRARVEEVDVAADTSRAEAAGVLSTPTVVVRTEDGTEVFRASGAPTLPQLLAAMGRAS</sequence>
<protein>
    <submittedName>
        <fullName evidence="2">Thiol-disulfide isomerase/thioredoxin</fullName>
    </submittedName>
</protein>
<feature type="domain" description="Thioredoxin" evidence="1">
    <location>
        <begin position="5"/>
        <end position="82"/>
    </location>
</feature>
<dbReference type="EMBL" id="JACHVY010000002">
    <property type="protein sequence ID" value="MBB2901661.1"/>
    <property type="molecule type" value="Genomic_DNA"/>
</dbReference>
<dbReference type="AlphaFoldDB" id="A0A7W4TNQ2"/>